<protein>
    <submittedName>
        <fullName evidence="1">Uncharacterized protein</fullName>
    </submittedName>
</protein>
<accession>A0ACC3MEB8</accession>
<sequence>MNDSIPSEVGNPAAAEDPFPNVNDGVPSDSGGPGAVQQTSQSLNDYDHSDSVNTGAEEEVSHRPGSPSQDQPGDDDSINDQFEEILQSSKLGQ</sequence>
<dbReference type="EMBL" id="JAUTXU010000358">
    <property type="protein sequence ID" value="KAK3683218.1"/>
    <property type="molecule type" value="Genomic_DNA"/>
</dbReference>
<proteinExistence type="predicted"/>
<evidence type="ECO:0000313" key="1">
    <source>
        <dbReference type="EMBL" id="KAK3683218.1"/>
    </source>
</evidence>
<organism evidence="1 2">
    <name type="scientific">Vermiconidia calcicola</name>
    <dbReference type="NCBI Taxonomy" id="1690605"/>
    <lineage>
        <taxon>Eukaryota</taxon>
        <taxon>Fungi</taxon>
        <taxon>Dikarya</taxon>
        <taxon>Ascomycota</taxon>
        <taxon>Pezizomycotina</taxon>
        <taxon>Dothideomycetes</taxon>
        <taxon>Dothideomycetidae</taxon>
        <taxon>Mycosphaerellales</taxon>
        <taxon>Extremaceae</taxon>
        <taxon>Vermiconidia</taxon>
    </lineage>
</organism>
<reference evidence="1" key="1">
    <citation type="submission" date="2023-07" db="EMBL/GenBank/DDBJ databases">
        <title>Black Yeasts Isolated from many extreme environments.</title>
        <authorList>
            <person name="Coleine C."/>
            <person name="Stajich J.E."/>
            <person name="Selbmann L."/>
        </authorList>
    </citation>
    <scope>NUCLEOTIDE SEQUENCE</scope>
    <source>
        <strain evidence="1">CCFEE 5714</strain>
    </source>
</reference>
<keyword evidence="2" id="KW-1185">Reference proteome</keyword>
<evidence type="ECO:0000313" key="2">
    <source>
        <dbReference type="Proteomes" id="UP001281147"/>
    </source>
</evidence>
<gene>
    <name evidence="1" type="ORF">LTR37_020460</name>
</gene>
<name>A0ACC3MEB8_9PEZI</name>
<comment type="caution">
    <text evidence="1">The sequence shown here is derived from an EMBL/GenBank/DDBJ whole genome shotgun (WGS) entry which is preliminary data.</text>
</comment>
<dbReference type="Proteomes" id="UP001281147">
    <property type="component" value="Unassembled WGS sequence"/>
</dbReference>